<dbReference type="RefSeq" id="WP_212643791.1">
    <property type="nucleotide sequence ID" value="NZ_CP074132.1"/>
</dbReference>
<keyword evidence="2" id="KW-1185">Reference proteome</keyword>
<dbReference type="Proteomes" id="UP000678016">
    <property type="component" value="Chromosome"/>
</dbReference>
<name>A0ABX8CBZ3_9ACTN</name>
<accession>A0ABX8CBZ3</accession>
<evidence type="ECO:0000313" key="1">
    <source>
        <dbReference type="EMBL" id="QUX31094.1"/>
    </source>
</evidence>
<evidence type="ECO:0000313" key="2">
    <source>
        <dbReference type="Proteomes" id="UP000678016"/>
    </source>
</evidence>
<organism evidence="1 2">
    <name type="scientific">Nocardiopsis akebiae</name>
    <dbReference type="NCBI Taxonomy" id="2831968"/>
    <lineage>
        <taxon>Bacteria</taxon>
        <taxon>Bacillati</taxon>
        <taxon>Actinomycetota</taxon>
        <taxon>Actinomycetes</taxon>
        <taxon>Streptosporangiales</taxon>
        <taxon>Nocardiopsidaceae</taxon>
        <taxon>Nocardiopsis</taxon>
    </lineage>
</organism>
<reference evidence="2" key="1">
    <citation type="submission" date="2021-05" db="EMBL/GenBank/DDBJ databases">
        <title>Direct Submission.</title>
        <authorList>
            <person name="Li K."/>
            <person name="Gao J."/>
        </authorList>
    </citation>
    <scope>NUCLEOTIDE SEQUENCE [LARGE SCALE GENOMIC DNA]</scope>
    <source>
        <strain evidence="2">HDS12</strain>
    </source>
</reference>
<gene>
    <name evidence="1" type="ORF">KGD83_11735</name>
</gene>
<dbReference type="EMBL" id="CP074132">
    <property type="protein sequence ID" value="QUX31094.1"/>
    <property type="molecule type" value="Genomic_DNA"/>
</dbReference>
<proteinExistence type="predicted"/>
<sequence>MATHEELSSRYPDVLFTNLPPGAHGTGAVWEVRSRGSDTIIMYAHTDEQADRYAKVVARAVKYPGQMG</sequence>
<protein>
    <submittedName>
        <fullName evidence="1">Uncharacterized protein</fullName>
    </submittedName>
</protein>